<evidence type="ECO:0000256" key="3">
    <source>
        <dbReference type="ARBA" id="ARBA00023125"/>
    </source>
</evidence>
<evidence type="ECO:0000313" key="6">
    <source>
        <dbReference type="EMBL" id="QAT43997.1"/>
    </source>
</evidence>
<dbReference type="Gene3D" id="1.10.10.10">
    <property type="entry name" value="Winged helix-like DNA-binding domain superfamily/Winged helix DNA-binding domain"/>
    <property type="match status" value="1"/>
</dbReference>
<dbReference type="CDD" id="cd05466">
    <property type="entry name" value="PBP2_LTTR_substrate"/>
    <property type="match status" value="1"/>
</dbReference>
<keyword evidence="3" id="KW-0238">DNA-binding</keyword>
<dbReference type="InterPro" id="IPR000847">
    <property type="entry name" value="LysR_HTH_N"/>
</dbReference>
<protein>
    <submittedName>
        <fullName evidence="6">LysR family transcriptional regulator</fullName>
    </submittedName>
</protein>
<dbReference type="FunFam" id="1.10.10.10:FF:000001">
    <property type="entry name" value="LysR family transcriptional regulator"/>
    <property type="match status" value="1"/>
</dbReference>
<keyword evidence="4" id="KW-0804">Transcription</keyword>
<gene>
    <name evidence="6" type="ORF">EQM06_12625</name>
</gene>
<dbReference type="KEGG" id="amij:EQM06_12625"/>
<dbReference type="InterPro" id="IPR036388">
    <property type="entry name" value="WH-like_DNA-bd_sf"/>
</dbReference>
<dbReference type="InterPro" id="IPR005119">
    <property type="entry name" value="LysR_subst-bd"/>
</dbReference>
<dbReference type="GO" id="GO:0003700">
    <property type="term" value="F:DNA-binding transcription factor activity"/>
    <property type="evidence" value="ECO:0007669"/>
    <property type="project" value="InterPro"/>
</dbReference>
<name>A0A410PYF4_9FIRM</name>
<dbReference type="Gene3D" id="3.40.190.290">
    <property type="match status" value="1"/>
</dbReference>
<dbReference type="EMBL" id="CP035281">
    <property type="protein sequence ID" value="QAT43997.1"/>
    <property type="molecule type" value="Genomic_DNA"/>
</dbReference>
<accession>A0A410PYF4</accession>
<sequence>MDTEQLKAFLSVAKYQNFTKASQHLHIDQPALSRQILKLENQLGVQLFIRNNRSVVLTAAGEILQEESPWIINEIENLAEKIKNAGKGQIGELKLATLGKMSALTAIISEVQTNFPDIKIQLESYNFETINSLLIRGNIDIGVTFEYAVTDLKEDLDWKVLFQEPFCLIVPKKNKLYQKEEITLTDLSEHKIIALKTKFNPKFYYQLFNQRALSGEIQYSLASNMESLILQVDAGLGIGLTPRFIANNIHDYDFIIKHVSDLNMQEKVVLAWNKRKYNPITKNFITCCAKVSQ</sequence>
<dbReference type="OrthoDB" id="108771at2"/>
<proteinExistence type="inferred from homology"/>
<dbReference type="Proteomes" id="UP000287601">
    <property type="component" value="Chromosome"/>
</dbReference>
<dbReference type="GO" id="GO:0032993">
    <property type="term" value="C:protein-DNA complex"/>
    <property type="evidence" value="ECO:0007669"/>
    <property type="project" value="TreeGrafter"/>
</dbReference>
<dbReference type="PANTHER" id="PTHR30346">
    <property type="entry name" value="TRANSCRIPTIONAL DUAL REGULATOR HCAR-RELATED"/>
    <property type="match status" value="1"/>
</dbReference>
<dbReference type="SUPFAM" id="SSF53850">
    <property type="entry name" value="Periplasmic binding protein-like II"/>
    <property type="match status" value="1"/>
</dbReference>
<evidence type="ECO:0000313" key="7">
    <source>
        <dbReference type="Proteomes" id="UP000287601"/>
    </source>
</evidence>
<dbReference type="PANTHER" id="PTHR30346:SF0">
    <property type="entry name" value="HCA OPERON TRANSCRIPTIONAL ACTIVATOR HCAR"/>
    <property type="match status" value="1"/>
</dbReference>
<dbReference type="InterPro" id="IPR036390">
    <property type="entry name" value="WH_DNA-bd_sf"/>
</dbReference>
<organism evidence="6 7">
    <name type="scientific">Aminipila luticellarii</name>
    <dbReference type="NCBI Taxonomy" id="2507160"/>
    <lineage>
        <taxon>Bacteria</taxon>
        <taxon>Bacillati</taxon>
        <taxon>Bacillota</taxon>
        <taxon>Clostridia</taxon>
        <taxon>Peptostreptococcales</taxon>
        <taxon>Anaerovoracaceae</taxon>
        <taxon>Aminipila</taxon>
    </lineage>
</organism>
<evidence type="ECO:0000256" key="4">
    <source>
        <dbReference type="ARBA" id="ARBA00023163"/>
    </source>
</evidence>
<dbReference type="PRINTS" id="PR00039">
    <property type="entry name" value="HTHLYSR"/>
</dbReference>
<keyword evidence="2" id="KW-0805">Transcription regulation</keyword>
<keyword evidence="7" id="KW-1185">Reference proteome</keyword>
<feature type="domain" description="HTH lysR-type" evidence="5">
    <location>
        <begin position="1"/>
        <end position="58"/>
    </location>
</feature>
<reference evidence="6 7" key="1">
    <citation type="submission" date="2019-01" db="EMBL/GenBank/DDBJ databases">
        <title>Draft genomes of a novel of Aminipila strains.</title>
        <authorList>
            <person name="Ma S."/>
        </authorList>
    </citation>
    <scope>NUCLEOTIDE SEQUENCE [LARGE SCALE GENOMIC DNA]</scope>
    <source>
        <strain evidence="7">JN-39</strain>
    </source>
</reference>
<dbReference type="AlphaFoldDB" id="A0A410PYF4"/>
<dbReference type="Pfam" id="PF03466">
    <property type="entry name" value="LysR_substrate"/>
    <property type="match status" value="1"/>
</dbReference>
<dbReference type="PROSITE" id="PS50931">
    <property type="entry name" value="HTH_LYSR"/>
    <property type="match status" value="1"/>
</dbReference>
<dbReference type="RefSeq" id="WP_128746704.1">
    <property type="nucleotide sequence ID" value="NZ_CP035281.1"/>
</dbReference>
<dbReference type="SUPFAM" id="SSF46785">
    <property type="entry name" value="Winged helix' DNA-binding domain"/>
    <property type="match status" value="1"/>
</dbReference>
<evidence type="ECO:0000259" key="5">
    <source>
        <dbReference type="PROSITE" id="PS50931"/>
    </source>
</evidence>
<evidence type="ECO:0000256" key="2">
    <source>
        <dbReference type="ARBA" id="ARBA00023015"/>
    </source>
</evidence>
<evidence type="ECO:0000256" key="1">
    <source>
        <dbReference type="ARBA" id="ARBA00009437"/>
    </source>
</evidence>
<dbReference type="Pfam" id="PF00126">
    <property type="entry name" value="HTH_1"/>
    <property type="match status" value="1"/>
</dbReference>
<comment type="similarity">
    <text evidence="1">Belongs to the LysR transcriptional regulatory family.</text>
</comment>
<dbReference type="GO" id="GO:0003677">
    <property type="term" value="F:DNA binding"/>
    <property type="evidence" value="ECO:0007669"/>
    <property type="project" value="UniProtKB-KW"/>
</dbReference>